<sequence length="391" mass="43347">MAIRIAMVAGEASGDLLASHLIRAIRHRIPDAEFFGIGGPKMQAEGFDARWACERLAVHGYVDALKRYRELSGIRRTLLKQVNAERPDAFIGVDAPDFNLWLERKIRDAGMPAIHFVSPSIWAWRGGRIKAIARSVSHMLCLFPFEPGLYESAGVPVSYVGHPLADVFPMNPDREYARELLGLPAEGQVIALLPGSRQSEVRNLAPIYIETARILRERHPEVSFVVPLATRETRALFAEALRVAQAEELPVRMLFGHAVEAMTAADAVLVASGTASLEAALLKRPMVISYRIGKWQYRLMKRMAYLPWVGLPNILCNETVVPELLQDDATPVALADALDRWLGDPEACTSLAERFEALHLQLRQNTAEKAAAAILPYLNKAPAWNPSRQPA</sequence>
<comment type="caution">
    <text evidence="12">The sequence shown here is derived from an EMBL/GenBank/DDBJ whole genome shotgun (WGS) entry which is preliminary data.</text>
</comment>
<evidence type="ECO:0000256" key="8">
    <source>
        <dbReference type="ARBA" id="ARBA00022679"/>
    </source>
</evidence>
<organism evidence="12 13">
    <name type="scientific">Aromatoleum toluvorans</name>
    <dbReference type="NCBI Taxonomy" id="92002"/>
    <lineage>
        <taxon>Bacteria</taxon>
        <taxon>Pseudomonadati</taxon>
        <taxon>Pseudomonadota</taxon>
        <taxon>Betaproteobacteria</taxon>
        <taxon>Rhodocyclales</taxon>
        <taxon>Rhodocyclaceae</taxon>
        <taxon>Aromatoleum</taxon>
    </lineage>
</organism>
<dbReference type="EC" id="2.4.1.182" evidence="3 11"/>
<protein>
    <recommendedName>
        <fullName evidence="4 11">Lipid-A-disaccharide synthase</fullName>
        <ecNumber evidence="3 11">2.4.1.182</ecNumber>
    </recommendedName>
</protein>
<dbReference type="HAMAP" id="MF_00392">
    <property type="entry name" value="LpxB"/>
    <property type="match status" value="1"/>
</dbReference>
<keyword evidence="6 11" id="KW-0441">Lipid A biosynthesis</keyword>
<name>A0ABX1Q2X8_9RHOO</name>
<comment type="catalytic activity">
    <reaction evidence="10 11">
        <text>a lipid X + a UDP-2-N,3-O-bis[(3R)-3-hydroxyacyl]-alpha-D-glucosamine = a lipid A disaccharide + UDP + H(+)</text>
        <dbReference type="Rhea" id="RHEA:67828"/>
        <dbReference type="ChEBI" id="CHEBI:15378"/>
        <dbReference type="ChEBI" id="CHEBI:58223"/>
        <dbReference type="ChEBI" id="CHEBI:137748"/>
        <dbReference type="ChEBI" id="CHEBI:176338"/>
        <dbReference type="ChEBI" id="CHEBI:176343"/>
        <dbReference type="EC" id="2.4.1.182"/>
    </reaction>
</comment>
<dbReference type="PANTHER" id="PTHR30372:SF4">
    <property type="entry name" value="LIPID-A-DISACCHARIDE SYNTHASE, MITOCHONDRIAL-RELATED"/>
    <property type="match status" value="1"/>
</dbReference>
<evidence type="ECO:0000256" key="3">
    <source>
        <dbReference type="ARBA" id="ARBA00012687"/>
    </source>
</evidence>
<evidence type="ECO:0000256" key="6">
    <source>
        <dbReference type="ARBA" id="ARBA00022556"/>
    </source>
</evidence>
<dbReference type="Pfam" id="PF02684">
    <property type="entry name" value="LpxB"/>
    <property type="match status" value="1"/>
</dbReference>
<evidence type="ECO:0000256" key="9">
    <source>
        <dbReference type="ARBA" id="ARBA00023098"/>
    </source>
</evidence>
<evidence type="ECO:0000256" key="10">
    <source>
        <dbReference type="ARBA" id="ARBA00048975"/>
    </source>
</evidence>
<dbReference type="PANTHER" id="PTHR30372">
    <property type="entry name" value="LIPID-A-DISACCHARIDE SYNTHASE"/>
    <property type="match status" value="1"/>
</dbReference>
<keyword evidence="7 11" id="KW-0328">Glycosyltransferase</keyword>
<dbReference type="SUPFAM" id="SSF53756">
    <property type="entry name" value="UDP-Glycosyltransferase/glycogen phosphorylase"/>
    <property type="match status" value="1"/>
</dbReference>
<dbReference type="NCBIfam" id="TIGR00215">
    <property type="entry name" value="lpxB"/>
    <property type="match status" value="1"/>
</dbReference>
<keyword evidence="9 11" id="KW-0443">Lipid metabolism</keyword>
<comment type="function">
    <text evidence="1 11">Condensation of UDP-2,3-diacylglucosamine and 2,3-diacylglucosamine-1-phosphate to form lipid A disaccharide, a precursor of lipid A, a phosphorylated glycolipid that anchors the lipopolysaccharide to the outer membrane of the cell.</text>
</comment>
<evidence type="ECO:0000313" key="13">
    <source>
        <dbReference type="Proteomes" id="UP000623795"/>
    </source>
</evidence>
<dbReference type="RefSeq" id="WP_169256941.1">
    <property type="nucleotide sequence ID" value="NZ_WTVN01000024.1"/>
</dbReference>
<dbReference type="GO" id="GO:0008915">
    <property type="term" value="F:lipid-A-disaccharide synthase activity"/>
    <property type="evidence" value="ECO:0007669"/>
    <property type="project" value="UniProtKB-EC"/>
</dbReference>
<evidence type="ECO:0000256" key="11">
    <source>
        <dbReference type="HAMAP-Rule" id="MF_00392"/>
    </source>
</evidence>
<gene>
    <name evidence="11 12" type="primary">lpxB</name>
    <name evidence="12" type="ORF">GPA22_15335</name>
</gene>
<evidence type="ECO:0000313" key="12">
    <source>
        <dbReference type="EMBL" id="NMG45101.1"/>
    </source>
</evidence>
<evidence type="ECO:0000256" key="7">
    <source>
        <dbReference type="ARBA" id="ARBA00022676"/>
    </source>
</evidence>
<evidence type="ECO:0000256" key="5">
    <source>
        <dbReference type="ARBA" id="ARBA00022516"/>
    </source>
</evidence>
<comment type="similarity">
    <text evidence="2 11">Belongs to the LpxB family.</text>
</comment>
<evidence type="ECO:0000256" key="2">
    <source>
        <dbReference type="ARBA" id="ARBA00007868"/>
    </source>
</evidence>
<evidence type="ECO:0000256" key="1">
    <source>
        <dbReference type="ARBA" id="ARBA00002056"/>
    </source>
</evidence>
<dbReference type="Gene3D" id="3.40.50.2000">
    <property type="entry name" value="Glycogen Phosphorylase B"/>
    <property type="match status" value="1"/>
</dbReference>
<dbReference type="InterPro" id="IPR003835">
    <property type="entry name" value="Glyco_trans_19"/>
</dbReference>
<comment type="pathway">
    <text evidence="11">Bacterial outer membrane biogenesis; LPS lipid A biosynthesis.</text>
</comment>
<dbReference type="EMBL" id="WTVN01000024">
    <property type="protein sequence ID" value="NMG45101.1"/>
    <property type="molecule type" value="Genomic_DNA"/>
</dbReference>
<keyword evidence="13" id="KW-1185">Reference proteome</keyword>
<keyword evidence="5 11" id="KW-0444">Lipid biosynthesis</keyword>
<dbReference type="Proteomes" id="UP000623795">
    <property type="component" value="Unassembled WGS sequence"/>
</dbReference>
<proteinExistence type="inferred from homology"/>
<evidence type="ECO:0000256" key="4">
    <source>
        <dbReference type="ARBA" id="ARBA00020902"/>
    </source>
</evidence>
<keyword evidence="8 11" id="KW-0808">Transferase</keyword>
<accession>A0ABX1Q2X8</accession>
<reference evidence="12 13" key="1">
    <citation type="submission" date="2019-12" db="EMBL/GenBank/DDBJ databases">
        <title>Comparative genomics gives insights into the taxonomy of the Azoarcus-Aromatoleum group and reveals separate origins of nif in the plant-associated Azoarcus and non-plant-associated Aromatoleum sub-groups.</title>
        <authorList>
            <person name="Lafos M."/>
            <person name="Maluk M."/>
            <person name="Batista M."/>
            <person name="Junghare M."/>
            <person name="Carmona M."/>
            <person name="Faoro H."/>
            <person name="Cruz L.M."/>
            <person name="Battistoni F."/>
            <person name="De Souza E."/>
            <person name="Pedrosa F."/>
            <person name="Chen W.-M."/>
            <person name="Poole P.S."/>
            <person name="Dixon R.A."/>
            <person name="James E.K."/>
        </authorList>
    </citation>
    <scope>NUCLEOTIDE SEQUENCE [LARGE SCALE GENOMIC DNA]</scope>
    <source>
        <strain evidence="12 13">Td21</strain>
    </source>
</reference>